<dbReference type="Gene3D" id="1.10.10.10">
    <property type="entry name" value="Winged helix-like DNA-binding domain superfamily/Winged helix DNA-binding domain"/>
    <property type="match status" value="1"/>
</dbReference>
<dbReference type="GO" id="GO:0000976">
    <property type="term" value="F:transcription cis-regulatory region binding"/>
    <property type="evidence" value="ECO:0007669"/>
    <property type="project" value="TreeGrafter"/>
</dbReference>
<dbReference type="Pfam" id="PF00486">
    <property type="entry name" value="Trans_reg_C"/>
    <property type="match status" value="1"/>
</dbReference>
<dbReference type="FunFam" id="3.40.50.2300:FF:000001">
    <property type="entry name" value="DNA-binding response regulator PhoB"/>
    <property type="match status" value="1"/>
</dbReference>
<evidence type="ECO:0000256" key="6">
    <source>
        <dbReference type="PROSITE-ProRule" id="PRU00169"/>
    </source>
</evidence>
<evidence type="ECO:0000313" key="11">
    <source>
        <dbReference type="Proteomes" id="UP000466607"/>
    </source>
</evidence>
<dbReference type="PANTHER" id="PTHR48111">
    <property type="entry name" value="REGULATOR OF RPOS"/>
    <property type="match status" value="1"/>
</dbReference>
<feature type="domain" description="Response regulatory" evidence="8">
    <location>
        <begin position="46"/>
        <end position="159"/>
    </location>
</feature>
<dbReference type="InterPro" id="IPR011006">
    <property type="entry name" value="CheY-like_superfamily"/>
</dbReference>
<reference evidence="10 11" key="1">
    <citation type="journal article" date="2019" name="Emerg. Microbes Infect.">
        <title>Comprehensive subspecies identification of 175 nontuberculous mycobacteria species based on 7547 genomic profiles.</title>
        <authorList>
            <person name="Matsumoto Y."/>
            <person name="Kinjo T."/>
            <person name="Motooka D."/>
            <person name="Nabeya D."/>
            <person name="Jung N."/>
            <person name="Uechi K."/>
            <person name="Horii T."/>
            <person name="Iida T."/>
            <person name="Fujita J."/>
            <person name="Nakamura S."/>
        </authorList>
    </citation>
    <scope>NUCLEOTIDE SEQUENCE [LARGE SCALE GENOMIC DNA]</scope>
    <source>
        <strain evidence="10 11">JCM 17423</strain>
    </source>
</reference>
<evidence type="ECO:0000259" key="9">
    <source>
        <dbReference type="PROSITE" id="PS51755"/>
    </source>
</evidence>
<dbReference type="GO" id="GO:0000156">
    <property type="term" value="F:phosphorelay response regulator activity"/>
    <property type="evidence" value="ECO:0007669"/>
    <property type="project" value="TreeGrafter"/>
</dbReference>
<dbReference type="Pfam" id="PF00072">
    <property type="entry name" value="Response_reg"/>
    <property type="match status" value="1"/>
</dbReference>
<protein>
    <submittedName>
        <fullName evidence="10">Sensory transduction protein</fullName>
    </submittedName>
</protein>
<gene>
    <name evidence="10" type="ORF">MLIT_25650</name>
</gene>
<dbReference type="CDD" id="cd00383">
    <property type="entry name" value="trans_reg_C"/>
    <property type="match status" value="1"/>
</dbReference>
<dbReference type="InterPro" id="IPR001789">
    <property type="entry name" value="Sig_transdc_resp-reg_receiver"/>
</dbReference>
<dbReference type="FunFam" id="1.10.10.10:FF:000018">
    <property type="entry name" value="DNA-binding response regulator ResD"/>
    <property type="match status" value="1"/>
</dbReference>
<dbReference type="PROSITE" id="PS50110">
    <property type="entry name" value="RESPONSE_REGULATORY"/>
    <property type="match status" value="1"/>
</dbReference>
<dbReference type="EMBL" id="AP022586">
    <property type="protein sequence ID" value="BBY16973.1"/>
    <property type="molecule type" value="Genomic_DNA"/>
</dbReference>
<dbReference type="InterPro" id="IPR039420">
    <property type="entry name" value="WalR-like"/>
</dbReference>
<dbReference type="GO" id="GO:0006355">
    <property type="term" value="P:regulation of DNA-templated transcription"/>
    <property type="evidence" value="ECO:0007669"/>
    <property type="project" value="InterPro"/>
</dbReference>
<feature type="modified residue" description="4-aspartylphosphate" evidence="6">
    <location>
        <position position="95"/>
    </location>
</feature>
<dbReference type="SMART" id="SM00862">
    <property type="entry name" value="Trans_reg_C"/>
    <property type="match status" value="1"/>
</dbReference>
<name>A0AAD1IM64_9MYCO</name>
<keyword evidence="1 6" id="KW-0597">Phosphoprotein</keyword>
<dbReference type="Gene3D" id="3.40.50.2300">
    <property type="match status" value="1"/>
</dbReference>
<dbReference type="PROSITE" id="PS51755">
    <property type="entry name" value="OMPR_PHOB"/>
    <property type="match status" value="1"/>
</dbReference>
<accession>A0AAD1IM64</accession>
<evidence type="ECO:0000256" key="2">
    <source>
        <dbReference type="ARBA" id="ARBA00023012"/>
    </source>
</evidence>
<keyword evidence="11" id="KW-1185">Reference proteome</keyword>
<proteinExistence type="predicted"/>
<keyword evidence="4 7" id="KW-0238">DNA-binding</keyword>
<evidence type="ECO:0000256" key="3">
    <source>
        <dbReference type="ARBA" id="ARBA00023015"/>
    </source>
</evidence>
<dbReference type="SMART" id="SM00448">
    <property type="entry name" value="REC"/>
    <property type="match status" value="1"/>
</dbReference>
<sequence length="278" mass="30664">MVSSQLRNARDRAAPETARRRGRIAGTILDMEHHPGTPPETAKGYRALVVDDELPLAEVVASYLEREQFEAVVAGNGVDAIAVARDLDPDVVILDLGLPGIDGLEVCRQLRTFSDAYVVMLTARDTELDTVLGLTVGADDYITKPFSPRELVARVRAMLRRPRVRQSMTTPAEQELAPPRRFGALSINVAAREVLIGDEHILLTRTEFDILEALSGRPGVVLSRRQLLEIVREGPWVGNEHLVDVHIGHLRRKLGDDAANPRYITTVRGVGYRMGTGQ</sequence>
<evidence type="ECO:0000313" key="10">
    <source>
        <dbReference type="EMBL" id="BBY16973.1"/>
    </source>
</evidence>
<feature type="domain" description="OmpR/PhoB-type" evidence="9">
    <location>
        <begin position="177"/>
        <end position="276"/>
    </location>
</feature>
<evidence type="ECO:0000259" key="8">
    <source>
        <dbReference type="PROSITE" id="PS50110"/>
    </source>
</evidence>
<dbReference type="InterPro" id="IPR001867">
    <property type="entry name" value="OmpR/PhoB-type_DNA-bd"/>
</dbReference>
<keyword evidence="5" id="KW-0804">Transcription</keyword>
<dbReference type="AlphaFoldDB" id="A0AAD1IM64"/>
<dbReference type="PANTHER" id="PTHR48111:SF4">
    <property type="entry name" value="DNA-BINDING DUAL TRANSCRIPTIONAL REGULATOR OMPR"/>
    <property type="match status" value="1"/>
</dbReference>
<evidence type="ECO:0000256" key="1">
    <source>
        <dbReference type="ARBA" id="ARBA00022553"/>
    </source>
</evidence>
<feature type="DNA-binding region" description="OmpR/PhoB-type" evidence="7">
    <location>
        <begin position="177"/>
        <end position="276"/>
    </location>
</feature>
<keyword evidence="2" id="KW-0902">Two-component regulatory system</keyword>
<dbReference type="InterPro" id="IPR036388">
    <property type="entry name" value="WH-like_DNA-bd_sf"/>
</dbReference>
<organism evidence="10 11">
    <name type="scientific">Mycolicibacterium litorale</name>
    <dbReference type="NCBI Taxonomy" id="758802"/>
    <lineage>
        <taxon>Bacteria</taxon>
        <taxon>Bacillati</taxon>
        <taxon>Actinomycetota</taxon>
        <taxon>Actinomycetes</taxon>
        <taxon>Mycobacteriales</taxon>
        <taxon>Mycobacteriaceae</taxon>
        <taxon>Mycolicibacterium</taxon>
    </lineage>
</organism>
<evidence type="ECO:0000256" key="5">
    <source>
        <dbReference type="ARBA" id="ARBA00023163"/>
    </source>
</evidence>
<dbReference type="InterPro" id="IPR016032">
    <property type="entry name" value="Sig_transdc_resp-reg_C-effctor"/>
</dbReference>
<keyword evidence="3" id="KW-0805">Transcription regulation</keyword>
<dbReference type="GO" id="GO:0032993">
    <property type="term" value="C:protein-DNA complex"/>
    <property type="evidence" value="ECO:0007669"/>
    <property type="project" value="TreeGrafter"/>
</dbReference>
<dbReference type="Proteomes" id="UP000466607">
    <property type="component" value="Chromosome"/>
</dbReference>
<dbReference type="SUPFAM" id="SSF46894">
    <property type="entry name" value="C-terminal effector domain of the bipartite response regulators"/>
    <property type="match status" value="1"/>
</dbReference>
<evidence type="ECO:0000256" key="4">
    <source>
        <dbReference type="ARBA" id="ARBA00023125"/>
    </source>
</evidence>
<evidence type="ECO:0000256" key="7">
    <source>
        <dbReference type="PROSITE-ProRule" id="PRU01091"/>
    </source>
</evidence>
<dbReference type="Gene3D" id="6.10.250.690">
    <property type="match status" value="1"/>
</dbReference>
<dbReference type="GO" id="GO:0005829">
    <property type="term" value="C:cytosol"/>
    <property type="evidence" value="ECO:0007669"/>
    <property type="project" value="TreeGrafter"/>
</dbReference>
<dbReference type="SUPFAM" id="SSF52172">
    <property type="entry name" value="CheY-like"/>
    <property type="match status" value="1"/>
</dbReference>